<dbReference type="InterPro" id="IPR000740">
    <property type="entry name" value="GrpE"/>
</dbReference>
<gene>
    <name evidence="3" type="primary">grpE</name>
    <name evidence="3" type="ORF">NVS47_01680</name>
</gene>
<dbReference type="RefSeq" id="WP_089609725.1">
    <property type="nucleotide sequence ID" value="NZ_CP022121.1"/>
</dbReference>
<dbReference type="InterPro" id="IPR009012">
    <property type="entry name" value="GrpE_head"/>
</dbReference>
<accession>A0ABT1Y040</accession>
<proteinExistence type="predicted"/>
<dbReference type="EMBL" id="JANPWE010000001">
    <property type="protein sequence ID" value="MCR6544233.1"/>
    <property type="molecule type" value="Genomic_DNA"/>
</dbReference>
<dbReference type="Proteomes" id="UP001524944">
    <property type="component" value="Unassembled WGS sequence"/>
</dbReference>
<comment type="caution">
    <text evidence="3">The sequence shown here is derived from an EMBL/GenBank/DDBJ whole genome shotgun (WGS) entry which is preliminary data.</text>
</comment>
<protein>
    <submittedName>
        <fullName evidence="3">Nucleotide exchange factor GrpE</fullName>
    </submittedName>
</protein>
<reference evidence="3 4" key="1">
    <citation type="submission" date="2022-08" db="EMBL/GenBank/DDBJ databases">
        <title>Proteogenomics of the novel Dehalobacterium formicoaceticum strain EZ94 highlights a key role of methyltransferases during anaerobic dichloromethane degradation.</title>
        <authorList>
            <person name="Wasmund K."/>
        </authorList>
    </citation>
    <scope>NUCLEOTIDE SEQUENCE [LARGE SCALE GENOMIC DNA]</scope>
    <source>
        <strain evidence="3 4">EZ94</strain>
    </source>
</reference>
<evidence type="ECO:0000313" key="3">
    <source>
        <dbReference type="EMBL" id="MCR6544233.1"/>
    </source>
</evidence>
<name>A0ABT1Y040_9FIRM</name>
<keyword evidence="2" id="KW-0175">Coiled coil</keyword>
<evidence type="ECO:0000256" key="2">
    <source>
        <dbReference type="SAM" id="Coils"/>
    </source>
</evidence>
<dbReference type="Gene3D" id="2.30.22.10">
    <property type="entry name" value="Head domain of nucleotide exchange factor GrpE"/>
    <property type="match status" value="1"/>
</dbReference>
<sequence>MGWRFWENKKKVDEEHTLVSLKEEISQIIRKSDKVEEDLKKIENKIDNKLEGINHQLENNEEAIQKSLRLEYKSSQEILKKLNQVNERITESIDYCEKYLEFEREKDSFFKERNFILERIIQWLDDIDLICEKIDGHEQEYWLQVLKSWQKQIVESLKMLSIYEIDILGKTFNHEVAESVGTKKREINKDYLPYEVVNVLQRGFILQDGTLLRKAKVITIEEKERTGAYEQ</sequence>
<evidence type="ECO:0000313" key="4">
    <source>
        <dbReference type="Proteomes" id="UP001524944"/>
    </source>
</evidence>
<organism evidence="3 4">
    <name type="scientific">Dehalobacterium formicoaceticum</name>
    <dbReference type="NCBI Taxonomy" id="51515"/>
    <lineage>
        <taxon>Bacteria</taxon>
        <taxon>Bacillati</taxon>
        <taxon>Bacillota</taxon>
        <taxon>Clostridia</taxon>
        <taxon>Eubacteriales</taxon>
        <taxon>Peptococcaceae</taxon>
        <taxon>Dehalobacterium</taxon>
    </lineage>
</organism>
<dbReference type="Pfam" id="PF01025">
    <property type="entry name" value="GrpE"/>
    <property type="match status" value="1"/>
</dbReference>
<keyword evidence="1" id="KW-0143">Chaperone</keyword>
<evidence type="ECO:0000256" key="1">
    <source>
        <dbReference type="ARBA" id="ARBA00023186"/>
    </source>
</evidence>
<keyword evidence="4" id="KW-1185">Reference proteome</keyword>
<feature type="coiled-coil region" evidence="2">
    <location>
        <begin position="18"/>
        <end position="52"/>
    </location>
</feature>